<dbReference type="Pfam" id="PF17215">
    <property type="entry name" value="Rrp44_S1"/>
    <property type="match status" value="1"/>
</dbReference>
<proteinExistence type="inferred from homology"/>
<keyword evidence="7" id="KW-0540">Nuclease</keyword>
<evidence type="ECO:0000259" key="17">
    <source>
        <dbReference type="SMART" id="SM00670"/>
    </source>
</evidence>
<evidence type="ECO:0000256" key="16">
    <source>
        <dbReference type="SAM" id="MobiDB-lite"/>
    </source>
</evidence>
<dbReference type="InterPro" id="IPR001900">
    <property type="entry name" value="RNase_II/R"/>
</dbReference>
<evidence type="ECO:0000256" key="3">
    <source>
        <dbReference type="ARBA" id="ARBA00004496"/>
    </source>
</evidence>
<evidence type="ECO:0000256" key="5">
    <source>
        <dbReference type="ARBA" id="ARBA00022490"/>
    </source>
</evidence>
<dbReference type="GO" id="GO:0006364">
    <property type="term" value="P:rRNA processing"/>
    <property type="evidence" value="ECO:0007669"/>
    <property type="project" value="UniProtKB-KW"/>
</dbReference>
<dbReference type="GO" id="GO:0003723">
    <property type="term" value="F:RNA binding"/>
    <property type="evidence" value="ECO:0007669"/>
    <property type="project" value="UniProtKB-KW"/>
</dbReference>
<dbReference type="FunFam" id="3.40.50.1010:FF:000021">
    <property type="entry name" value="DIS3-like exonuclease 1 isoform X1"/>
    <property type="match status" value="1"/>
</dbReference>
<dbReference type="InterPro" id="IPR012340">
    <property type="entry name" value="NA-bd_OB-fold"/>
</dbReference>
<evidence type="ECO:0000256" key="15">
    <source>
        <dbReference type="RuleBase" id="RU003901"/>
    </source>
</evidence>
<keyword evidence="12" id="KW-0539">Nucleus</keyword>
<dbReference type="InterPro" id="IPR041505">
    <property type="entry name" value="Dis3_CSD2"/>
</dbReference>
<dbReference type="GO" id="GO:0071031">
    <property type="term" value="P:nuclear mRNA surveillance of mRNA 3'-end processing"/>
    <property type="evidence" value="ECO:0007669"/>
    <property type="project" value="TreeGrafter"/>
</dbReference>
<evidence type="ECO:0000256" key="13">
    <source>
        <dbReference type="ARBA" id="ARBA00077221"/>
    </source>
</evidence>
<dbReference type="EMBL" id="CABPRJ010000485">
    <property type="protein sequence ID" value="VVC28890.1"/>
    <property type="molecule type" value="Genomic_DNA"/>
</dbReference>
<name>A0A5E4M9K6_9HEMI</name>
<dbReference type="Pfam" id="PF17849">
    <property type="entry name" value="OB_Dis3"/>
    <property type="match status" value="1"/>
</dbReference>
<evidence type="ECO:0000256" key="4">
    <source>
        <dbReference type="ARBA" id="ARBA00005785"/>
    </source>
</evidence>
<keyword evidence="20" id="KW-1185">Reference proteome</keyword>
<dbReference type="SMART" id="SM00955">
    <property type="entry name" value="RNB"/>
    <property type="match status" value="1"/>
</dbReference>
<dbReference type="GO" id="GO:0019899">
    <property type="term" value="F:enzyme binding"/>
    <property type="evidence" value="ECO:0007669"/>
    <property type="project" value="UniProtKB-ARBA"/>
</dbReference>
<dbReference type="PROSITE" id="PS01175">
    <property type="entry name" value="RIBONUCLEASE_II"/>
    <property type="match status" value="1"/>
</dbReference>
<dbReference type="SUPFAM" id="SSF88723">
    <property type="entry name" value="PIN domain-like"/>
    <property type="match status" value="1"/>
</dbReference>
<evidence type="ECO:0000256" key="9">
    <source>
        <dbReference type="ARBA" id="ARBA00022835"/>
    </source>
</evidence>
<dbReference type="InterPro" id="IPR050180">
    <property type="entry name" value="RNR_Ribonuclease"/>
</dbReference>
<evidence type="ECO:0000256" key="10">
    <source>
        <dbReference type="ARBA" id="ARBA00022839"/>
    </source>
</evidence>
<dbReference type="Gene3D" id="2.40.50.700">
    <property type="match status" value="1"/>
</dbReference>
<organism evidence="19 20">
    <name type="scientific">Cinara cedri</name>
    <dbReference type="NCBI Taxonomy" id="506608"/>
    <lineage>
        <taxon>Eukaryota</taxon>
        <taxon>Metazoa</taxon>
        <taxon>Ecdysozoa</taxon>
        <taxon>Arthropoda</taxon>
        <taxon>Hexapoda</taxon>
        <taxon>Insecta</taxon>
        <taxon>Pterygota</taxon>
        <taxon>Neoptera</taxon>
        <taxon>Paraneoptera</taxon>
        <taxon>Hemiptera</taxon>
        <taxon>Sternorrhyncha</taxon>
        <taxon>Aphidomorpha</taxon>
        <taxon>Aphidoidea</taxon>
        <taxon>Aphididae</taxon>
        <taxon>Lachninae</taxon>
        <taxon>Cinara</taxon>
    </lineage>
</organism>
<dbReference type="InterPro" id="IPR033770">
    <property type="entry name" value="RRP44_S1"/>
</dbReference>
<accession>A0A5E4M9K6</accession>
<dbReference type="GO" id="GO:0004519">
    <property type="term" value="F:endonuclease activity"/>
    <property type="evidence" value="ECO:0007669"/>
    <property type="project" value="TreeGrafter"/>
</dbReference>
<feature type="domain" description="RNB" evidence="18">
    <location>
        <begin position="448"/>
        <end position="780"/>
    </location>
</feature>
<dbReference type="Proteomes" id="UP000325440">
    <property type="component" value="Unassembled WGS sequence"/>
</dbReference>
<dbReference type="Pfam" id="PF00773">
    <property type="entry name" value="RNB"/>
    <property type="match status" value="1"/>
</dbReference>
<dbReference type="Pfam" id="PF13638">
    <property type="entry name" value="PIN_4"/>
    <property type="match status" value="1"/>
</dbReference>
<dbReference type="AlphaFoldDB" id="A0A5E4M9K6"/>
<dbReference type="GO" id="GO:0000177">
    <property type="term" value="C:cytoplasmic exosome (RNase complex)"/>
    <property type="evidence" value="ECO:0007669"/>
    <property type="project" value="TreeGrafter"/>
</dbReference>
<dbReference type="GO" id="GO:0000176">
    <property type="term" value="C:nuclear exosome (RNase complex)"/>
    <property type="evidence" value="ECO:0007669"/>
    <property type="project" value="TreeGrafter"/>
</dbReference>
<dbReference type="Gene3D" id="3.40.50.1010">
    <property type="entry name" value="5'-nuclease"/>
    <property type="match status" value="1"/>
</dbReference>
<dbReference type="OrthoDB" id="372421at2759"/>
<dbReference type="PANTHER" id="PTHR23355:SF35">
    <property type="entry name" value="EXOSOME COMPLEX EXONUCLEASE RRP44"/>
    <property type="match status" value="1"/>
</dbReference>
<dbReference type="CDD" id="cd09862">
    <property type="entry name" value="PIN_Rrp44-like"/>
    <property type="match status" value="1"/>
</dbReference>
<feature type="region of interest" description="Disordered" evidence="16">
    <location>
        <begin position="933"/>
        <end position="956"/>
    </location>
</feature>
<sequence length="956" mass="108491">MRVTSKTFIRKTKRGNILKIVREHYLRDDIGCGSKVCTKCKLNTEQPLEKIVTVNNTNFTDKHYLLVDTNVVLHQIDALEDDTLKNVIILQTVLEEVKHLSHSVYKRLIDIIGNYSRCFYVFVNVYHRDTYVERFRGESPNDYNDRMIRVAALWYNKHFKGTIKVLLLSSDKVSKAKAIDEGIPTMSLEQYVSGLNNVTLTDKLSNRTCMVEETSKEPIFPPHLTPAQIHQGIKSGKIMQGTFFASNDNFLEGNVFVEGQEKNILLQGRENLNRAINGDIVAVKLFTEDQWSAPTNLVIADYDDLDLENDRSINETPKERYPTGQVVGIIRKKWRQYCGIIQHSLVENTNRHLFVPAEKKIPKIRIETRQYDKLKDQRVIIAIDTWPRTSRYPLGHFVRSLGKIGEREAENEVILLEHDVPHSKFSDQVLACLPKETWTITASDFVGRKDFRNLDICSVDPPGCTDIDDALHCMLLNNGNFQVGVHIADVTHFVKPGTAIDLEASQRATTVYLTGRRIDMVPGLLSSNLCSLRGGEERLAFSCVWEMTPDANIVNSSFTKSVIKSKAAMTYEQAQLIIDDQDQNTPIATGLRQLNKFAKILKKRRMDAGALVLASPEIRFLVDSETRDPLDVEVKQIKETNSMVEEFMLLANIEVAKKIYSDFPEFAVLRRHPKPPPSNFESLVKAAAHLGVKLNVDTSKDLANSLDKAIKLDNPFFNTMLRILATRCMLQAIYFASGTKTYDEFLHYGLAAPIYTHFTSPIRRYADVLVHRLLAVSIAAETTTPELLDKRKIETLCQNLNVRTRMSAYAERASVALNTHIFFRGKIRDEEGYILYVRKNALQILIPKYGLEGTLFLSPRKGQVQAATFTYNEEEQTQRCGKIVFRTFDPVVVQLSLDSSNVQHERIVLKLVKPEILNFSIPSTNVSTCATTAQQSQKNTEASESSLQPQPKRAKI</sequence>
<dbReference type="InterPro" id="IPR002716">
    <property type="entry name" value="PIN_dom"/>
</dbReference>
<evidence type="ECO:0000256" key="11">
    <source>
        <dbReference type="ARBA" id="ARBA00022884"/>
    </source>
</evidence>
<dbReference type="SMART" id="SM00670">
    <property type="entry name" value="PINc"/>
    <property type="match status" value="1"/>
</dbReference>
<evidence type="ECO:0000313" key="20">
    <source>
        <dbReference type="Proteomes" id="UP000325440"/>
    </source>
</evidence>
<dbReference type="Gene3D" id="2.40.50.140">
    <property type="entry name" value="Nucleic acid-binding proteins"/>
    <property type="match status" value="1"/>
</dbReference>
<dbReference type="FunFam" id="2.40.50.140:FF:000125">
    <property type="entry name" value="exosome complex exonuclease RRP44 isoform X1"/>
    <property type="match status" value="1"/>
</dbReference>
<evidence type="ECO:0000256" key="6">
    <source>
        <dbReference type="ARBA" id="ARBA00022552"/>
    </source>
</evidence>
<keyword evidence="11" id="KW-0694">RNA-binding</keyword>
<keyword evidence="6" id="KW-0698">rRNA processing</keyword>
<protein>
    <recommendedName>
        <fullName evidence="13">Protein DIS3 homolog</fullName>
    </recommendedName>
    <alternativeName>
        <fullName evidence="14">Ribosomal RNA-processing protein 44</fullName>
    </alternativeName>
</protein>
<dbReference type="InterPro" id="IPR022966">
    <property type="entry name" value="RNase_II/R_CS"/>
</dbReference>
<keyword evidence="8" id="KW-0378">Hydrolase</keyword>
<evidence type="ECO:0000256" key="2">
    <source>
        <dbReference type="ARBA" id="ARBA00004123"/>
    </source>
</evidence>
<feature type="compositionally biased region" description="Polar residues" evidence="16">
    <location>
        <begin position="933"/>
        <end position="949"/>
    </location>
</feature>
<evidence type="ECO:0000256" key="14">
    <source>
        <dbReference type="ARBA" id="ARBA00077930"/>
    </source>
</evidence>
<feature type="domain" description="PIN" evidence="17">
    <location>
        <begin position="63"/>
        <end position="176"/>
    </location>
</feature>
<keyword evidence="9" id="KW-0271">Exosome</keyword>
<keyword evidence="10 19" id="KW-0269">Exonuclease</keyword>
<dbReference type="PANTHER" id="PTHR23355">
    <property type="entry name" value="RIBONUCLEASE"/>
    <property type="match status" value="1"/>
</dbReference>
<evidence type="ECO:0000256" key="1">
    <source>
        <dbReference type="ARBA" id="ARBA00001946"/>
    </source>
</evidence>
<comment type="similarity">
    <text evidence="4 15">Belongs to the RNR ribonuclease family.</text>
</comment>
<dbReference type="Pfam" id="PF17216">
    <property type="entry name" value="Rrp44_CSD1"/>
    <property type="match status" value="1"/>
</dbReference>
<gene>
    <name evidence="19" type="ORF">CINCED_3A009829</name>
</gene>
<reference evidence="19 20" key="1">
    <citation type="submission" date="2019-08" db="EMBL/GenBank/DDBJ databases">
        <authorList>
            <person name="Alioto T."/>
            <person name="Alioto T."/>
            <person name="Gomez Garrido J."/>
        </authorList>
    </citation>
    <scope>NUCLEOTIDE SEQUENCE [LARGE SCALE GENOMIC DNA]</scope>
</reference>
<comment type="subcellular location">
    <subcellularLocation>
        <location evidence="3">Cytoplasm</location>
    </subcellularLocation>
    <subcellularLocation>
        <location evidence="2">Nucleus</location>
    </subcellularLocation>
</comment>
<evidence type="ECO:0000259" key="18">
    <source>
        <dbReference type="SMART" id="SM00955"/>
    </source>
</evidence>
<evidence type="ECO:0000256" key="7">
    <source>
        <dbReference type="ARBA" id="ARBA00022722"/>
    </source>
</evidence>
<dbReference type="GO" id="GO:0000175">
    <property type="term" value="F:3'-5'-RNA exonuclease activity"/>
    <property type="evidence" value="ECO:0007669"/>
    <property type="project" value="UniProtKB-ARBA"/>
</dbReference>
<evidence type="ECO:0000256" key="8">
    <source>
        <dbReference type="ARBA" id="ARBA00022801"/>
    </source>
</evidence>
<dbReference type="GO" id="GO:0016075">
    <property type="term" value="P:rRNA catabolic process"/>
    <property type="evidence" value="ECO:0007669"/>
    <property type="project" value="TreeGrafter"/>
</dbReference>
<dbReference type="InterPro" id="IPR029060">
    <property type="entry name" value="PIN-like_dom_sf"/>
</dbReference>
<evidence type="ECO:0000256" key="12">
    <source>
        <dbReference type="ARBA" id="ARBA00023242"/>
    </source>
</evidence>
<dbReference type="InterPro" id="IPR033771">
    <property type="entry name" value="Rrp44_CSD1"/>
</dbReference>
<dbReference type="Gene3D" id="2.40.50.690">
    <property type="match status" value="1"/>
</dbReference>
<dbReference type="FunFam" id="2.40.50.700:FF:000001">
    <property type="entry name" value="Exosome complex exonuclease exoribonuclease (Rrp44)"/>
    <property type="match status" value="1"/>
</dbReference>
<evidence type="ECO:0000313" key="19">
    <source>
        <dbReference type="EMBL" id="VVC28890.1"/>
    </source>
</evidence>
<keyword evidence="5" id="KW-0963">Cytoplasm</keyword>
<comment type="cofactor">
    <cofactor evidence="1">
        <name>Mg(2+)</name>
        <dbReference type="ChEBI" id="CHEBI:18420"/>
    </cofactor>
</comment>
<dbReference type="SUPFAM" id="SSF50249">
    <property type="entry name" value="Nucleic acid-binding proteins"/>
    <property type="match status" value="3"/>
</dbReference>